<evidence type="ECO:0000259" key="1">
    <source>
        <dbReference type="PROSITE" id="PS51819"/>
    </source>
</evidence>
<sequence length="226" mass="25058">MQLAKQQLDVGLFTTSDLAKQLSFWQDKAGLAFDQVLKLGEGIHQHRFHANGSIIKINHSLRDLPYTTATRFIGVFLVVPELTELIQWSDPDGNQLVLVPPGYEGISGLAVELQVSDLDAAARFWGHALQCPSPSPNKFLVGDSLVILRSASPATEPPKTWIGRGWRYLTIQVQDCREEHKLALQRGAIEAAPPRDYGGVAVVSFVRDADGNFIELSERTSLKRMR</sequence>
<dbReference type="EMBL" id="CP015225">
    <property type="protein sequence ID" value="AMZ70539.1"/>
    <property type="molecule type" value="Genomic_DNA"/>
</dbReference>
<dbReference type="RefSeq" id="WP_063321142.1">
    <property type="nucleotide sequence ID" value="NZ_CP015225.1"/>
</dbReference>
<dbReference type="SUPFAM" id="SSF54593">
    <property type="entry name" value="Glyoxalase/Bleomycin resistance protein/Dihydroxybiphenyl dioxygenase"/>
    <property type="match status" value="1"/>
</dbReference>
<reference evidence="2 3" key="2">
    <citation type="journal article" date="2018" name="Nature">
        <title>Mutant phenotypes for thousands of bacterial genes of unknown function.</title>
        <authorList>
            <person name="Price M.N."/>
            <person name="Wetmore K.M."/>
            <person name="Waters R.J."/>
            <person name="Callaghan M."/>
            <person name="Ray J."/>
            <person name="Liu H."/>
            <person name="Kuehl J.V."/>
            <person name="Melnyk R.A."/>
            <person name="Lamson J.S."/>
            <person name="Suh Y."/>
            <person name="Carlson H.K."/>
            <person name="Esquivel Z."/>
            <person name="Sadeeshkumar H."/>
            <person name="Chakraborty R."/>
            <person name="Zane G.M."/>
            <person name="Rubin B.E."/>
            <person name="Wall J.D."/>
            <person name="Visel A."/>
            <person name="Bristow J."/>
            <person name="Blow M.J."/>
            <person name="Arkin A.P."/>
            <person name="Deutschbauer A.M."/>
        </authorList>
    </citation>
    <scope>NUCLEOTIDE SEQUENCE [LARGE SCALE GENOMIC DNA]</scope>
    <source>
        <strain evidence="2 3">FW300-N2E2</strain>
    </source>
</reference>
<feature type="domain" description="VOC" evidence="1">
    <location>
        <begin position="105"/>
        <end position="219"/>
    </location>
</feature>
<dbReference type="CDD" id="cd06587">
    <property type="entry name" value="VOC"/>
    <property type="match status" value="1"/>
</dbReference>
<gene>
    <name evidence="2" type="ORF">TK06_05275</name>
</gene>
<reference evidence="3" key="1">
    <citation type="submission" date="2016-04" db="EMBL/GenBank/DDBJ databases">
        <authorList>
            <person name="Ray J."/>
            <person name="Price M."/>
            <person name="Deutschbauer A."/>
        </authorList>
    </citation>
    <scope>NUCLEOTIDE SEQUENCE [LARGE SCALE GENOMIC DNA]</scope>
    <source>
        <strain evidence="3">FW300-N2E2</strain>
    </source>
</reference>
<dbReference type="Gene3D" id="3.10.180.10">
    <property type="entry name" value="2,3-Dihydroxybiphenyl 1,2-Dioxygenase, domain 1"/>
    <property type="match status" value="1"/>
</dbReference>
<dbReference type="AlphaFoldDB" id="A0A159ZUS4"/>
<name>A0A159ZUS4_PSEFL</name>
<dbReference type="PROSITE" id="PS51819">
    <property type="entry name" value="VOC"/>
    <property type="match status" value="1"/>
</dbReference>
<evidence type="ECO:0000313" key="3">
    <source>
        <dbReference type="Proteomes" id="UP000076083"/>
    </source>
</evidence>
<accession>A0A159ZUS4</accession>
<dbReference type="InterPro" id="IPR037523">
    <property type="entry name" value="VOC_core"/>
</dbReference>
<dbReference type="InterPro" id="IPR004360">
    <property type="entry name" value="Glyas_Fos-R_dOase_dom"/>
</dbReference>
<dbReference type="InterPro" id="IPR029068">
    <property type="entry name" value="Glyas_Bleomycin-R_OHBP_Dase"/>
</dbReference>
<protein>
    <recommendedName>
        <fullName evidence="1">VOC domain-containing protein</fullName>
    </recommendedName>
</protein>
<dbReference type="Proteomes" id="UP000076083">
    <property type="component" value="Chromosome"/>
</dbReference>
<organism evidence="2 3">
    <name type="scientific">Pseudomonas fluorescens</name>
    <dbReference type="NCBI Taxonomy" id="294"/>
    <lineage>
        <taxon>Bacteria</taxon>
        <taxon>Pseudomonadati</taxon>
        <taxon>Pseudomonadota</taxon>
        <taxon>Gammaproteobacteria</taxon>
        <taxon>Pseudomonadales</taxon>
        <taxon>Pseudomonadaceae</taxon>
        <taxon>Pseudomonas</taxon>
    </lineage>
</organism>
<evidence type="ECO:0000313" key="2">
    <source>
        <dbReference type="EMBL" id="AMZ70539.1"/>
    </source>
</evidence>
<proteinExistence type="predicted"/>
<dbReference type="Pfam" id="PF00903">
    <property type="entry name" value="Glyoxalase"/>
    <property type="match status" value="1"/>
</dbReference>